<dbReference type="InParanoid" id="G8ZYH9"/>
<dbReference type="InterPro" id="IPR040457">
    <property type="entry name" value="GCP_C"/>
</dbReference>
<dbReference type="HOGENOM" id="CLU_007738_2_0_1"/>
<evidence type="ECO:0000259" key="6">
    <source>
        <dbReference type="Pfam" id="PF04130"/>
    </source>
</evidence>
<dbReference type="Pfam" id="PF17681">
    <property type="entry name" value="GCP_N_terminal"/>
    <property type="match status" value="1"/>
</dbReference>
<dbReference type="InterPro" id="IPR041470">
    <property type="entry name" value="GCP_N"/>
</dbReference>
<dbReference type="PANTHER" id="PTHR19302:SF13">
    <property type="entry name" value="GAMMA-TUBULIN COMPLEX COMPONENT 2"/>
    <property type="match status" value="1"/>
</dbReference>
<keyword evidence="2 5" id="KW-0963">Cytoplasm</keyword>
<dbReference type="FunCoup" id="G8ZYH9">
    <property type="interactions" value="772"/>
</dbReference>
<dbReference type="STRING" id="1076872.G8ZYH9"/>
<dbReference type="Gene3D" id="1.20.120.1900">
    <property type="entry name" value="Gamma-tubulin complex, C-terminal domain"/>
    <property type="match status" value="1"/>
</dbReference>
<evidence type="ECO:0000259" key="7">
    <source>
        <dbReference type="Pfam" id="PF17681"/>
    </source>
</evidence>
<evidence type="ECO:0000256" key="4">
    <source>
        <dbReference type="ARBA" id="ARBA00023212"/>
    </source>
</evidence>
<proteinExistence type="inferred from homology"/>
<dbReference type="GO" id="GO:0044732">
    <property type="term" value="C:mitotic spindle pole body"/>
    <property type="evidence" value="ECO:0007669"/>
    <property type="project" value="TreeGrafter"/>
</dbReference>
<dbReference type="EMBL" id="HE616748">
    <property type="protein sequence ID" value="CCE93454.1"/>
    <property type="molecule type" value="Genomic_DNA"/>
</dbReference>
<dbReference type="GO" id="GO:0005874">
    <property type="term" value="C:microtubule"/>
    <property type="evidence" value="ECO:0007669"/>
    <property type="project" value="UniProtKB-KW"/>
</dbReference>
<evidence type="ECO:0000256" key="2">
    <source>
        <dbReference type="ARBA" id="ARBA00022490"/>
    </source>
</evidence>
<evidence type="ECO:0000256" key="1">
    <source>
        <dbReference type="ARBA" id="ARBA00010337"/>
    </source>
</evidence>
<dbReference type="RefSeq" id="XP_003682665.1">
    <property type="nucleotide sequence ID" value="XM_003682617.1"/>
</dbReference>
<reference evidence="8 9" key="1">
    <citation type="journal article" date="2011" name="Proc. Natl. Acad. Sci. U.S.A.">
        <title>Evolutionary erosion of yeast sex chromosomes by mating-type switching accidents.</title>
        <authorList>
            <person name="Gordon J.L."/>
            <person name="Armisen D."/>
            <person name="Proux-Wera E."/>
            <person name="Oheigeartaigh S.S."/>
            <person name="Byrne K.P."/>
            <person name="Wolfe K.H."/>
        </authorList>
    </citation>
    <scope>NUCLEOTIDE SEQUENCE [LARGE SCALE GENOMIC DNA]</scope>
    <source>
        <strain evidence="9">ATCC 10662 / CBS 1146 / NBRC 0425 / NCYC 2629 / NRRL Y-866</strain>
    </source>
</reference>
<dbReference type="AlphaFoldDB" id="G8ZYH9"/>
<dbReference type="InterPro" id="IPR007259">
    <property type="entry name" value="GCP"/>
</dbReference>
<dbReference type="GO" id="GO:0031122">
    <property type="term" value="P:cytoplasmic microtubule organization"/>
    <property type="evidence" value="ECO:0007669"/>
    <property type="project" value="EnsemblFungi"/>
</dbReference>
<sequence length="803" mass="94119">MEAKAVDDYVELSNAAKNGPLLGRLVNYQPLFSTDPKVRSYPLSELSAPDQKRTQEALVVRDLLNVLVGLEGVYIRYNNYYDPHSDVVPEFKIAKTMDPSLKSFSKRIAKLGKYYIVLTKVAEKWSEPSFGNILHRFGFEVKRFLRLNYLHFIADRLERDFKESTTFSISELEQVITDVEITKQLELLYTVSERIDREDRTRRNMDRVKEDFNNFINDLKDQGQSSNAFILATDTRVLPIAKGGVILRIIQEMVHENLGDRTNVAFLNNILNDVAGNYCEMLFKWLTEGKLNDPYDEFMVVDTMKNVNDITPHMKYGDRLWDTQFVIRKDGLLKQYDSNADNELLFMVLTTGKLVNLVKTSLNKVNLTLATNRDDEIKNFSELMEGSTLELYINKWYNEANKLCLQMYLEGYELVKLIRMLQKHYFGYHNANGVSRFLQKNMVELTRRYRKNGYEREKLQRAFEIERESKYSSNNDLVKQLLNLQLDDQPFGEVILQYVRQGEEQREELTISGEDDGTRLLRANNFQNLKDILLQELTSAHDGSEDIKALKSNIYYLNFEMIVPYPISIIITRPCIVQYQIISRYFFLLQYYSKLLDDTWIEINKNIVWKYRGFTKLVRQRVIKRSRVLHNQMSQFVKLVLEYFTQDVVEREMNAMTSTTTKKASILDWQSCSQECLTNIMTNCCLSQLIEIQLQIFEIIHKFCKFITSMRREFCQLDANLYEMYTSSNSRRVDIPTNIYTPEEYTTRTSEYITYIDMVVQGFQQHVLAFKEGLGHHHRSNRSRDTNGDDHHSAARLLTSLSS</sequence>
<gene>
    <name evidence="8" type="primary">TDEL0G00870</name>
    <name evidence="8" type="ORF">TDEL_0G00870</name>
</gene>
<dbReference type="GO" id="GO:0007020">
    <property type="term" value="P:microtubule nucleation"/>
    <property type="evidence" value="ECO:0007669"/>
    <property type="project" value="EnsemblFungi"/>
</dbReference>
<dbReference type="GO" id="GO:0005824">
    <property type="term" value="C:outer plaque of spindle pole body"/>
    <property type="evidence" value="ECO:0007669"/>
    <property type="project" value="EnsemblFungi"/>
</dbReference>
<dbReference type="GO" id="GO:0051011">
    <property type="term" value="F:microtubule minus-end binding"/>
    <property type="evidence" value="ECO:0007669"/>
    <property type="project" value="TreeGrafter"/>
</dbReference>
<evidence type="ECO:0000256" key="5">
    <source>
        <dbReference type="RuleBase" id="RU363050"/>
    </source>
</evidence>
<keyword evidence="3 5" id="KW-0493">Microtubule</keyword>
<evidence type="ECO:0000256" key="3">
    <source>
        <dbReference type="ARBA" id="ARBA00022701"/>
    </source>
</evidence>
<dbReference type="Proteomes" id="UP000005627">
    <property type="component" value="Chromosome 7"/>
</dbReference>
<dbReference type="PANTHER" id="PTHR19302">
    <property type="entry name" value="GAMMA TUBULIN COMPLEX PROTEIN"/>
    <property type="match status" value="1"/>
</dbReference>
<dbReference type="KEGG" id="tdl:TDEL_0G00870"/>
<keyword evidence="9" id="KW-1185">Reference proteome</keyword>
<dbReference type="GO" id="GO:0008275">
    <property type="term" value="C:gamma-tubulin small complex"/>
    <property type="evidence" value="ECO:0007669"/>
    <property type="project" value="EnsemblFungi"/>
</dbReference>
<comment type="similarity">
    <text evidence="1 5">Belongs to the TUBGCP family.</text>
</comment>
<dbReference type="eggNOG" id="KOG2001">
    <property type="taxonomic scope" value="Eukaryota"/>
</dbReference>
<feature type="domain" description="Gamma tubulin complex component C-terminal" evidence="6">
    <location>
        <begin position="543"/>
        <end position="801"/>
    </location>
</feature>
<dbReference type="GO" id="GO:0051225">
    <property type="term" value="P:spindle assembly"/>
    <property type="evidence" value="ECO:0007669"/>
    <property type="project" value="TreeGrafter"/>
</dbReference>
<dbReference type="GO" id="GO:0000278">
    <property type="term" value="P:mitotic cell cycle"/>
    <property type="evidence" value="ECO:0007669"/>
    <property type="project" value="TreeGrafter"/>
</dbReference>
<dbReference type="Pfam" id="PF04130">
    <property type="entry name" value="GCP_C_terminal"/>
    <property type="match status" value="1"/>
</dbReference>
<dbReference type="GO" id="GO:0005822">
    <property type="term" value="C:inner plaque of spindle pole body"/>
    <property type="evidence" value="ECO:0007669"/>
    <property type="project" value="EnsemblFungi"/>
</dbReference>
<accession>G8ZYH9</accession>
<dbReference type="GO" id="GO:0000922">
    <property type="term" value="C:spindle pole"/>
    <property type="evidence" value="ECO:0007669"/>
    <property type="project" value="InterPro"/>
</dbReference>
<name>G8ZYH9_TORDE</name>
<dbReference type="GO" id="GO:0051321">
    <property type="term" value="P:meiotic cell cycle"/>
    <property type="evidence" value="ECO:0007669"/>
    <property type="project" value="TreeGrafter"/>
</dbReference>
<dbReference type="GeneID" id="11504512"/>
<dbReference type="GO" id="GO:0043015">
    <property type="term" value="F:gamma-tubulin binding"/>
    <property type="evidence" value="ECO:0007669"/>
    <property type="project" value="EnsemblFungi"/>
</dbReference>
<dbReference type="OrthoDB" id="2192946at2759"/>
<keyword evidence="4 5" id="KW-0206">Cytoskeleton</keyword>
<feature type="domain" description="Gamma tubulin complex component protein N-terminal" evidence="7">
    <location>
        <begin position="60"/>
        <end position="409"/>
    </location>
</feature>
<protein>
    <recommendedName>
        <fullName evidence="5">Spindle pole body component</fullName>
    </recommendedName>
</protein>
<organism evidence="8 9">
    <name type="scientific">Torulaspora delbrueckii</name>
    <name type="common">Yeast</name>
    <name type="synonym">Candida colliculosa</name>
    <dbReference type="NCBI Taxonomy" id="4950"/>
    <lineage>
        <taxon>Eukaryota</taxon>
        <taxon>Fungi</taxon>
        <taxon>Dikarya</taxon>
        <taxon>Ascomycota</taxon>
        <taxon>Saccharomycotina</taxon>
        <taxon>Saccharomycetes</taxon>
        <taxon>Saccharomycetales</taxon>
        <taxon>Saccharomycetaceae</taxon>
        <taxon>Torulaspora</taxon>
    </lineage>
</organism>
<evidence type="ECO:0000313" key="8">
    <source>
        <dbReference type="EMBL" id="CCE93454.1"/>
    </source>
</evidence>
<comment type="subcellular location">
    <subcellularLocation>
        <location evidence="5">Cytoplasm</location>
        <location evidence="5">Cytoskeleton</location>
        <location evidence="5">Microtubule organizing center</location>
    </subcellularLocation>
</comment>
<dbReference type="InterPro" id="IPR042241">
    <property type="entry name" value="GCP_C_sf"/>
</dbReference>
<evidence type="ECO:0000313" key="9">
    <source>
        <dbReference type="Proteomes" id="UP000005627"/>
    </source>
</evidence>